<dbReference type="PROSITE" id="PS00108">
    <property type="entry name" value="PROTEIN_KINASE_ST"/>
    <property type="match status" value="1"/>
</dbReference>
<dbReference type="GO" id="GO:0061709">
    <property type="term" value="P:reticulophagy"/>
    <property type="evidence" value="ECO:0007669"/>
    <property type="project" value="TreeGrafter"/>
</dbReference>
<evidence type="ECO:0000256" key="5">
    <source>
        <dbReference type="ARBA" id="ARBA00023006"/>
    </source>
</evidence>
<dbReference type="PANTHER" id="PTHR24348:SF73">
    <property type="entry name" value="SI:CH211-63O20.7"/>
    <property type="match status" value="1"/>
</dbReference>
<sequence length="740" mass="83316">MSAKHIGHLESGEQSSAVCLGRWINCAASVGRRSFPYKQCFLPWLVLSDGGSPGFGKGPHPYYNDFLPTTKLPRPQKPKPSNQRTSTRQDDDDTDETEEIWGPYGYIRLKFNAPPRDITRGFFFGTNTKLCDVVFSKSEASGISGTHFVITFDKEGQLVLKDISSKRTAVSYDGRGSAQWRRNFQWKLVLDKPRETRIHLPNDFYLDIIFPDHASCQRQYEENVQRYMQESQNQPFDFASMALLSKDRTRPRTPINDPIYFHVKRIGKGAFGAVNKVINVSTGDIYASKRIQIDDLADMGHNGVEVVLEHDASEEEHIVQFVDSTTHPLQLIMEYLPLGNLYYQHERDPLNTEETQLLLAQGLDALRYLHSENITHRDIKPENIVVRGRKELFHIKLADFGLSKIGNSMRSKLGTQFYDAPEVYGRMRNGGRYDNKVDVWSFGVVVLENYHNYHNYIADAAEKALDACPNSQFYYLMSRMLKMNSTERASVAELFDGKTTIEFSPENNAHGSRSATPTNRGLHKQADRVSASPDDAKPVTAVKMQSPTQKRQQSQPSSRNTRVKRTRKQINDELSTPLETDKTVRNAAPKTAKFDPGSHQRPKQDDDGVDFHRSPSGVIGSGLVGQAPGSTYSSRKQRELQAGSLADPSSQGNNQQENPGAGDDEASSRQPRTAIPPDRVRRSTTNPISRHHYDAIPENEFVLVIWMARLKVLLAANMSHTTVSTRGEEEEGNGGLRVRA</sequence>
<dbReference type="PROSITE" id="PS50006">
    <property type="entry name" value="FHA_DOMAIN"/>
    <property type="match status" value="1"/>
</dbReference>
<feature type="region of interest" description="Disordered" evidence="7">
    <location>
        <begin position="66"/>
        <end position="98"/>
    </location>
</feature>
<comment type="subcellular location">
    <subcellularLocation>
        <location evidence="1">Preautophagosomal structure membrane</location>
        <topology evidence="1">Peripheral membrane protein</topology>
    </subcellularLocation>
</comment>
<dbReference type="CDD" id="cd00180">
    <property type="entry name" value="PKc"/>
    <property type="match status" value="1"/>
</dbReference>
<dbReference type="InterPro" id="IPR011009">
    <property type="entry name" value="Kinase-like_dom_sf"/>
</dbReference>
<comment type="similarity">
    <text evidence="2">Belongs to the protein kinase superfamily. CAMK Ser/Thr protein kinase family. CHEK2 subfamily.</text>
</comment>
<name>F0UPX1_AJEC8</name>
<evidence type="ECO:0000259" key="8">
    <source>
        <dbReference type="PROSITE" id="PS50006"/>
    </source>
</evidence>
<dbReference type="GO" id="GO:0000045">
    <property type="term" value="P:autophagosome assembly"/>
    <property type="evidence" value="ECO:0007669"/>
    <property type="project" value="TreeGrafter"/>
</dbReference>
<dbReference type="Proteomes" id="UP000008142">
    <property type="component" value="Unassembled WGS sequence"/>
</dbReference>
<feature type="domain" description="Protein kinase" evidence="9">
    <location>
        <begin position="260"/>
        <end position="501"/>
    </location>
</feature>
<evidence type="ECO:0000256" key="4">
    <source>
        <dbReference type="ARBA" id="ARBA00019599"/>
    </source>
</evidence>
<dbReference type="Gene3D" id="1.10.510.10">
    <property type="entry name" value="Transferase(Phosphotransferase) domain 1"/>
    <property type="match status" value="1"/>
</dbReference>
<accession>F0UPX1</accession>
<evidence type="ECO:0000256" key="1">
    <source>
        <dbReference type="ARBA" id="ARBA00004623"/>
    </source>
</evidence>
<dbReference type="GO" id="GO:0042594">
    <property type="term" value="P:response to starvation"/>
    <property type="evidence" value="ECO:0007669"/>
    <property type="project" value="TreeGrafter"/>
</dbReference>
<feature type="compositionally biased region" description="Polar residues" evidence="7">
    <location>
        <begin position="647"/>
        <end position="658"/>
    </location>
</feature>
<dbReference type="InterPro" id="IPR008271">
    <property type="entry name" value="Ser/Thr_kinase_AS"/>
</dbReference>
<evidence type="ECO:0000256" key="7">
    <source>
        <dbReference type="SAM" id="MobiDB-lite"/>
    </source>
</evidence>
<dbReference type="InterPro" id="IPR000719">
    <property type="entry name" value="Prot_kinase_dom"/>
</dbReference>
<proteinExistence type="inferred from homology"/>
<evidence type="ECO:0000256" key="6">
    <source>
        <dbReference type="ARBA" id="ARBA00030237"/>
    </source>
</evidence>
<evidence type="ECO:0000259" key="9">
    <source>
        <dbReference type="PROSITE" id="PS50011"/>
    </source>
</evidence>
<feature type="region of interest" description="Disordered" evidence="7">
    <location>
        <begin position="502"/>
        <end position="686"/>
    </location>
</feature>
<dbReference type="VEuPathDB" id="FungiDB:I7I53_01454"/>
<keyword evidence="10" id="KW-0418">Kinase</keyword>
<dbReference type="AlphaFoldDB" id="F0UPX1"/>
<dbReference type="PROSITE" id="PS50011">
    <property type="entry name" value="PROTEIN_KINASE_DOM"/>
    <property type="match status" value="1"/>
</dbReference>
<dbReference type="GO" id="GO:0034045">
    <property type="term" value="C:phagophore assembly site membrane"/>
    <property type="evidence" value="ECO:0007669"/>
    <property type="project" value="UniProtKB-SubCell"/>
</dbReference>
<dbReference type="Pfam" id="PF00069">
    <property type="entry name" value="Pkinase"/>
    <property type="match status" value="1"/>
</dbReference>
<feature type="domain" description="FHA" evidence="8">
    <location>
        <begin position="122"/>
        <end position="171"/>
    </location>
</feature>
<dbReference type="HOGENOM" id="CLU_396871_0_0_1"/>
<feature type="compositionally biased region" description="Polar residues" evidence="7">
    <location>
        <begin position="502"/>
        <end position="519"/>
    </location>
</feature>
<dbReference type="GO" id="GO:0000422">
    <property type="term" value="P:autophagy of mitochondrion"/>
    <property type="evidence" value="ECO:0007669"/>
    <property type="project" value="TreeGrafter"/>
</dbReference>
<evidence type="ECO:0000313" key="10">
    <source>
        <dbReference type="EMBL" id="EGC47866.1"/>
    </source>
</evidence>
<protein>
    <recommendedName>
        <fullName evidence="3">Serine/threonine-protein kinase ATG1</fullName>
    </recommendedName>
    <alternativeName>
        <fullName evidence="6">Autophagy-related protein 1</fullName>
    </alternativeName>
    <alternativeName>
        <fullName evidence="4">Serine/threonine-protein kinase atg1</fullName>
    </alternativeName>
</protein>
<dbReference type="GO" id="GO:0005829">
    <property type="term" value="C:cytosol"/>
    <property type="evidence" value="ECO:0007669"/>
    <property type="project" value="TreeGrafter"/>
</dbReference>
<evidence type="ECO:0000313" key="11">
    <source>
        <dbReference type="Proteomes" id="UP000008142"/>
    </source>
</evidence>
<dbReference type="EMBL" id="DS990640">
    <property type="protein sequence ID" value="EGC47866.1"/>
    <property type="molecule type" value="Genomic_DNA"/>
</dbReference>
<dbReference type="SUPFAM" id="SSF56112">
    <property type="entry name" value="Protein kinase-like (PK-like)"/>
    <property type="match status" value="1"/>
</dbReference>
<dbReference type="GO" id="GO:0034727">
    <property type="term" value="P:piecemeal microautophagy of the nucleus"/>
    <property type="evidence" value="ECO:0007669"/>
    <property type="project" value="TreeGrafter"/>
</dbReference>
<dbReference type="InterPro" id="IPR045269">
    <property type="entry name" value="Atg1-like"/>
</dbReference>
<evidence type="ECO:0000256" key="3">
    <source>
        <dbReference type="ARBA" id="ARBA00018572"/>
    </source>
</evidence>
<dbReference type="SMART" id="SM00220">
    <property type="entry name" value="S_TKc"/>
    <property type="match status" value="1"/>
</dbReference>
<dbReference type="STRING" id="544711.F0UPX1"/>
<keyword evidence="10" id="KW-0808">Transferase</keyword>
<evidence type="ECO:0000256" key="2">
    <source>
        <dbReference type="ARBA" id="ARBA00005575"/>
    </source>
</evidence>
<keyword evidence="5" id="KW-0072">Autophagy</keyword>
<feature type="compositionally biased region" description="Basic and acidic residues" evidence="7">
    <location>
        <begin position="592"/>
        <end position="613"/>
    </location>
</feature>
<dbReference type="GO" id="GO:0005776">
    <property type="term" value="C:autophagosome"/>
    <property type="evidence" value="ECO:0007669"/>
    <property type="project" value="TreeGrafter"/>
</dbReference>
<dbReference type="OMA" id="DHASCQR"/>
<dbReference type="GO" id="GO:0005524">
    <property type="term" value="F:ATP binding"/>
    <property type="evidence" value="ECO:0007669"/>
    <property type="project" value="InterPro"/>
</dbReference>
<dbReference type="PANTHER" id="PTHR24348">
    <property type="entry name" value="SERINE/THREONINE-PROTEIN KINASE UNC-51-RELATED"/>
    <property type="match status" value="1"/>
</dbReference>
<gene>
    <name evidence="10" type="ORF">HCEG_07081</name>
</gene>
<dbReference type="GO" id="GO:0010508">
    <property type="term" value="P:positive regulation of autophagy"/>
    <property type="evidence" value="ECO:0007669"/>
    <property type="project" value="TreeGrafter"/>
</dbReference>
<dbReference type="Gene3D" id="2.60.200.20">
    <property type="match status" value="1"/>
</dbReference>
<dbReference type="OrthoDB" id="4186251at2759"/>
<organism evidence="11">
    <name type="scientific">Ajellomyces capsulatus (strain H88)</name>
    <name type="common">Darling's disease fungus</name>
    <name type="synonym">Histoplasma capsulatum</name>
    <dbReference type="NCBI Taxonomy" id="544711"/>
    <lineage>
        <taxon>Eukaryota</taxon>
        <taxon>Fungi</taxon>
        <taxon>Dikarya</taxon>
        <taxon>Ascomycota</taxon>
        <taxon>Pezizomycotina</taxon>
        <taxon>Eurotiomycetes</taxon>
        <taxon>Eurotiomycetidae</taxon>
        <taxon>Onygenales</taxon>
        <taxon>Ajellomycetaceae</taxon>
        <taxon>Histoplasma</taxon>
    </lineage>
</organism>
<feature type="compositionally biased region" description="Polar residues" evidence="7">
    <location>
        <begin position="543"/>
        <end position="560"/>
    </location>
</feature>
<dbReference type="InterPro" id="IPR000253">
    <property type="entry name" value="FHA_dom"/>
</dbReference>
<dbReference type="GO" id="GO:0004674">
    <property type="term" value="F:protein serine/threonine kinase activity"/>
    <property type="evidence" value="ECO:0007669"/>
    <property type="project" value="InterPro"/>
</dbReference>
<reference evidence="11" key="1">
    <citation type="submission" date="2008-07" db="EMBL/GenBank/DDBJ databases">
        <title>Annotation of Ajellomyces capsulatus strain H88.</title>
        <authorList>
            <person name="Champion M."/>
            <person name="Cuomo C."/>
            <person name="Ma L.-J."/>
            <person name="Henn M.R."/>
            <person name="Sil A."/>
            <person name="Goldman B."/>
            <person name="Young S.K."/>
            <person name="Kodira C.D."/>
            <person name="Zeng Q."/>
            <person name="Koehrsen M."/>
            <person name="Alvarado L."/>
            <person name="Berlin A."/>
            <person name="Borenstein D."/>
            <person name="Chen Z."/>
            <person name="Engels R."/>
            <person name="Freedman E."/>
            <person name="Gellesch M."/>
            <person name="Goldberg J."/>
            <person name="Griggs A."/>
            <person name="Gujja S."/>
            <person name="Heiman D."/>
            <person name="Hepburn T."/>
            <person name="Howarth C."/>
            <person name="Jen D."/>
            <person name="Larson L."/>
            <person name="Lewis B."/>
            <person name="Mehta T."/>
            <person name="Park D."/>
            <person name="Pearson M."/>
            <person name="Roberts A."/>
            <person name="Saif S."/>
            <person name="Shea T."/>
            <person name="Shenoy N."/>
            <person name="Sisk P."/>
            <person name="Stolte C."/>
            <person name="Sykes S."/>
            <person name="Walk T."/>
            <person name="White J."/>
            <person name="Yandava C."/>
            <person name="Klein B."/>
            <person name="McEwen J.G."/>
            <person name="Puccia R."/>
            <person name="Goldman G.H."/>
            <person name="Felipe M.S."/>
            <person name="Nino-Vega G."/>
            <person name="San-Blas G."/>
            <person name="Taylor J."/>
            <person name="Mendoza L."/>
            <person name="Galagan J."/>
            <person name="Nusbaum C."/>
            <person name="Birren B."/>
        </authorList>
    </citation>
    <scope>NUCLEOTIDE SEQUENCE [LARGE SCALE GENOMIC DNA]</scope>
    <source>
        <strain evidence="11">H88</strain>
    </source>
</reference>